<dbReference type="SUPFAM" id="SSF49503">
    <property type="entry name" value="Cupredoxins"/>
    <property type="match status" value="1"/>
</dbReference>
<evidence type="ECO:0000313" key="2">
    <source>
        <dbReference type="EMBL" id="GEP42819.1"/>
    </source>
</evidence>
<dbReference type="InterPro" id="IPR049544">
    <property type="entry name" value="SoxE-like_C"/>
</dbReference>
<dbReference type="Pfam" id="PF06525">
    <property type="entry name" value="SoxE"/>
    <property type="match status" value="1"/>
</dbReference>
<dbReference type="Gene3D" id="2.60.40.420">
    <property type="entry name" value="Cupredoxins - blue copper proteins"/>
    <property type="match status" value="1"/>
</dbReference>
<dbReference type="Proteomes" id="UP000321577">
    <property type="component" value="Unassembled WGS sequence"/>
</dbReference>
<protein>
    <recommendedName>
        <fullName evidence="1">Sulfocyanin-like C-terminal domain-containing protein</fullName>
    </recommendedName>
</protein>
<dbReference type="EMBL" id="BKAG01000012">
    <property type="protein sequence ID" value="GEP42819.1"/>
    <property type="molecule type" value="Genomic_DNA"/>
</dbReference>
<gene>
    <name evidence="2" type="ORF">BGE01nite_21100</name>
</gene>
<evidence type="ECO:0000259" key="1">
    <source>
        <dbReference type="Pfam" id="PF06525"/>
    </source>
</evidence>
<sequence>MEIPGLKKELFEGITADDLLRPGTEPNSVKVTLVATFNAANYGMNFNGYSHGKAILTIPVGTKVNVTFINPSPVPHSAIVIDKPDTKKLQIAEPWFKGGASPKHLVGQTMGKSEFSFTADEAGEYALACGFPSHGVAGHWISLNVSADAKVPTLQLGDQPAKEVK</sequence>
<dbReference type="InterPro" id="IPR008972">
    <property type="entry name" value="Cupredoxin"/>
</dbReference>
<reference evidence="2 3" key="1">
    <citation type="submission" date="2019-07" db="EMBL/GenBank/DDBJ databases">
        <title>Whole genome shotgun sequence of Brevifollis gellanilyticus NBRC 108608.</title>
        <authorList>
            <person name="Hosoyama A."/>
            <person name="Uohara A."/>
            <person name="Ohji S."/>
            <person name="Ichikawa N."/>
        </authorList>
    </citation>
    <scope>NUCLEOTIDE SEQUENCE [LARGE SCALE GENOMIC DNA]</scope>
    <source>
        <strain evidence="2 3">NBRC 108608</strain>
    </source>
</reference>
<dbReference type="AlphaFoldDB" id="A0A512M7W3"/>
<accession>A0A512M7W3</accession>
<keyword evidence="3" id="KW-1185">Reference proteome</keyword>
<proteinExistence type="predicted"/>
<evidence type="ECO:0000313" key="3">
    <source>
        <dbReference type="Proteomes" id="UP000321577"/>
    </source>
</evidence>
<organism evidence="2 3">
    <name type="scientific">Brevifollis gellanilyticus</name>
    <dbReference type="NCBI Taxonomy" id="748831"/>
    <lineage>
        <taxon>Bacteria</taxon>
        <taxon>Pseudomonadati</taxon>
        <taxon>Verrucomicrobiota</taxon>
        <taxon>Verrucomicrobiia</taxon>
        <taxon>Verrucomicrobiales</taxon>
        <taxon>Verrucomicrobiaceae</taxon>
    </lineage>
</organism>
<name>A0A512M7W3_9BACT</name>
<comment type="caution">
    <text evidence="2">The sequence shown here is derived from an EMBL/GenBank/DDBJ whole genome shotgun (WGS) entry which is preliminary data.</text>
</comment>
<feature type="domain" description="Sulfocyanin-like C-terminal" evidence="1">
    <location>
        <begin position="28"/>
        <end position="152"/>
    </location>
</feature>